<gene>
    <name evidence="1" type="ORF">PHYSODRAFT_324419</name>
</gene>
<dbReference type="InParanoid" id="G4YVT5"/>
<name>G4YVT5_PHYSP</name>
<protein>
    <submittedName>
        <fullName evidence="1">Uncharacterized protein</fullName>
    </submittedName>
</protein>
<dbReference type="Proteomes" id="UP000002640">
    <property type="component" value="Unassembled WGS sequence"/>
</dbReference>
<dbReference type="GeneID" id="20645122"/>
<dbReference type="RefSeq" id="XP_009518471.1">
    <property type="nucleotide sequence ID" value="XM_009520176.1"/>
</dbReference>
<dbReference type="KEGG" id="psoj:PHYSODRAFT_324419"/>
<dbReference type="EMBL" id="JH159152">
    <property type="protein sequence ID" value="EGZ23183.1"/>
    <property type="molecule type" value="Genomic_DNA"/>
</dbReference>
<dbReference type="GO" id="GO:0003677">
    <property type="term" value="F:DNA binding"/>
    <property type="evidence" value="ECO:0007669"/>
    <property type="project" value="InterPro"/>
</dbReference>
<dbReference type="Gene3D" id="1.10.443.20">
    <property type="entry name" value="Centromere DNA-binding protein complex CBF3 subunit, domain 2"/>
    <property type="match status" value="2"/>
</dbReference>
<evidence type="ECO:0000313" key="2">
    <source>
        <dbReference type="Proteomes" id="UP000002640"/>
    </source>
</evidence>
<organism evidence="1 2">
    <name type="scientific">Phytophthora sojae (strain P6497)</name>
    <name type="common">Soybean stem and root rot agent</name>
    <name type="synonym">Phytophthora megasperma f. sp. glycines</name>
    <dbReference type="NCBI Taxonomy" id="1094619"/>
    <lineage>
        <taxon>Eukaryota</taxon>
        <taxon>Sar</taxon>
        <taxon>Stramenopiles</taxon>
        <taxon>Oomycota</taxon>
        <taxon>Peronosporomycetes</taxon>
        <taxon>Peronosporales</taxon>
        <taxon>Peronosporaceae</taxon>
        <taxon>Phytophthora</taxon>
    </lineage>
</organism>
<evidence type="ECO:0000313" key="1">
    <source>
        <dbReference type="EMBL" id="EGZ23183.1"/>
    </source>
</evidence>
<dbReference type="AlphaFoldDB" id="G4YVT5"/>
<sequence length="111" mass="12846">MSHFLCHSCLLRDESARNLELPDLFSVELEHEGFTDCRALVMIMEQGKTNQYGRRDFGSCIRHRNDAVLLREVHPAHKWWGNPPFNTTAFNAFATALKGEEQTLIRTRETI</sequence>
<accession>G4YVT5</accession>
<reference evidence="1 2" key="1">
    <citation type="journal article" date="2006" name="Science">
        <title>Phytophthora genome sequences uncover evolutionary origins and mechanisms of pathogenesis.</title>
        <authorList>
            <person name="Tyler B.M."/>
            <person name="Tripathy S."/>
            <person name="Zhang X."/>
            <person name="Dehal P."/>
            <person name="Jiang R.H."/>
            <person name="Aerts A."/>
            <person name="Arredondo F.D."/>
            <person name="Baxter L."/>
            <person name="Bensasson D."/>
            <person name="Beynon J.L."/>
            <person name="Chapman J."/>
            <person name="Damasceno C.M."/>
            <person name="Dorrance A.E."/>
            <person name="Dou D."/>
            <person name="Dickerman A.W."/>
            <person name="Dubchak I.L."/>
            <person name="Garbelotto M."/>
            <person name="Gijzen M."/>
            <person name="Gordon S.G."/>
            <person name="Govers F."/>
            <person name="Grunwald N.J."/>
            <person name="Huang W."/>
            <person name="Ivors K.L."/>
            <person name="Jones R.W."/>
            <person name="Kamoun S."/>
            <person name="Krampis K."/>
            <person name="Lamour K.H."/>
            <person name="Lee M.K."/>
            <person name="McDonald W.H."/>
            <person name="Medina M."/>
            <person name="Meijer H.J."/>
            <person name="Nordberg E.K."/>
            <person name="Maclean D.J."/>
            <person name="Ospina-Giraldo M.D."/>
            <person name="Morris P.F."/>
            <person name="Phuntumart V."/>
            <person name="Putnam N.H."/>
            <person name="Rash S."/>
            <person name="Rose J.K."/>
            <person name="Sakihama Y."/>
            <person name="Salamov A.A."/>
            <person name="Savidor A."/>
            <person name="Scheuring C.F."/>
            <person name="Smith B.M."/>
            <person name="Sobral B.W."/>
            <person name="Terry A."/>
            <person name="Torto-Alalibo T.A."/>
            <person name="Win J."/>
            <person name="Xu Z."/>
            <person name="Zhang H."/>
            <person name="Grigoriev I.V."/>
            <person name="Rokhsar D.S."/>
            <person name="Boore J.L."/>
        </authorList>
    </citation>
    <scope>NUCLEOTIDE SEQUENCE [LARGE SCALE GENOMIC DNA]</scope>
    <source>
        <strain evidence="1 2">P6497</strain>
    </source>
</reference>
<proteinExistence type="predicted"/>
<dbReference type="InterPro" id="IPR038279">
    <property type="entry name" value="Ndc10_dom2_sf"/>
</dbReference>
<keyword evidence="2" id="KW-1185">Reference proteome</keyword>
<dbReference type="STRING" id="1094619.G4YVT5"/>